<gene>
    <name evidence="1" type="ORF">JI435_435550</name>
</gene>
<sequence>MIADGLIDTRNARVSPLLLLPSELRNQIYNYVLASDSIKIVTPRATKRSGYSIVEKATNVIIGISRVCQQITIETICMPCATDTVHFASIHVCEQNTSALRASQR</sequence>
<dbReference type="RefSeq" id="XP_001794765.1">
    <property type="nucleotide sequence ID" value="XM_001794713.1"/>
</dbReference>
<dbReference type="InterPro" id="IPR038883">
    <property type="entry name" value="AN11006-like"/>
</dbReference>
<evidence type="ECO:0000313" key="1">
    <source>
        <dbReference type="EMBL" id="QRC98266.1"/>
    </source>
</evidence>
<dbReference type="OrthoDB" id="5413827at2759"/>
<protein>
    <submittedName>
        <fullName evidence="1">Uncharacterized protein</fullName>
    </submittedName>
</protein>
<evidence type="ECO:0000313" key="2">
    <source>
        <dbReference type="Proteomes" id="UP000663193"/>
    </source>
</evidence>
<keyword evidence="2" id="KW-1185">Reference proteome</keyword>
<dbReference type="PANTHER" id="PTHR42085:SF1">
    <property type="entry name" value="F-BOX DOMAIN-CONTAINING PROTEIN"/>
    <property type="match status" value="1"/>
</dbReference>
<proteinExistence type="predicted"/>
<dbReference type="PANTHER" id="PTHR42085">
    <property type="entry name" value="F-BOX DOMAIN-CONTAINING PROTEIN"/>
    <property type="match status" value="1"/>
</dbReference>
<dbReference type="KEGG" id="pno:SNOG_20041"/>
<name>A0A7U2I3A2_PHANO</name>
<accession>A0A7U2I3A2</accession>
<organism evidence="1 2">
    <name type="scientific">Phaeosphaeria nodorum (strain SN15 / ATCC MYA-4574 / FGSC 10173)</name>
    <name type="common">Glume blotch fungus</name>
    <name type="synonym">Parastagonospora nodorum</name>
    <dbReference type="NCBI Taxonomy" id="321614"/>
    <lineage>
        <taxon>Eukaryota</taxon>
        <taxon>Fungi</taxon>
        <taxon>Dikarya</taxon>
        <taxon>Ascomycota</taxon>
        <taxon>Pezizomycotina</taxon>
        <taxon>Dothideomycetes</taxon>
        <taxon>Pleosporomycetidae</taxon>
        <taxon>Pleosporales</taxon>
        <taxon>Pleosporineae</taxon>
        <taxon>Phaeosphaeriaceae</taxon>
        <taxon>Parastagonospora</taxon>
    </lineage>
</organism>
<dbReference type="VEuPathDB" id="FungiDB:JI435_435550"/>
<dbReference type="AlphaFoldDB" id="A0A7U2I3A2"/>
<reference evidence="2" key="1">
    <citation type="journal article" date="2021" name="BMC Genomics">
        <title>Chromosome-level genome assembly and manually-curated proteome of model necrotroph Parastagonospora nodorum Sn15 reveals a genome-wide trove of candidate effector homologs, and redundancy of virulence-related functions within an accessory chromosome.</title>
        <authorList>
            <person name="Bertazzoni S."/>
            <person name="Jones D.A.B."/>
            <person name="Phan H.T."/>
            <person name="Tan K.-C."/>
            <person name="Hane J.K."/>
        </authorList>
    </citation>
    <scope>NUCLEOTIDE SEQUENCE [LARGE SCALE GENOMIC DNA]</scope>
    <source>
        <strain evidence="2">SN15 / ATCC MYA-4574 / FGSC 10173)</strain>
    </source>
</reference>
<dbReference type="EMBL" id="CP069030">
    <property type="protein sequence ID" value="QRC98266.1"/>
    <property type="molecule type" value="Genomic_DNA"/>
</dbReference>
<dbReference type="Proteomes" id="UP000663193">
    <property type="component" value="Chromosome 8"/>
</dbReference>